<dbReference type="EMBL" id="QNUK01000022">
    <property type="protein sequence ID" value="KAF5907392.1"/>
    <property type="molecule type" value="Genomic_DNA"/>
</dbReference>
<sequence length="49" mass="5201">DNEQEKKKKSEALDTPELVDNILGAAAVHGAAATTPLPALRPRPPPSER</sequence>
<organism evidence="2 3">
    <name type="scientific">Clarias magur</name>
    <name type="common">Asian catfish</name>
    <name type="synonym">Macropteronotus magur</name>
    <dbReference type="NCBI Taxonomy" id="1594786"/>
    <lineage>
        <taxon>Eukaryota</taxon>
        <taxon>Metazoa</taxon>
        <taxon>Chordata</taxon>
        <taxon>Craniata</taxon>
        <taxon>Vertebrata</taxon>
        <taxon>Euteleostomi</taxon>
        <taxon>Actinopterygii</taxon>
        <taxon>Neopterygii</taxon>
        <taxon>Teleostei</taxon>
        <taxon>Ostariophysi</taxon>
        <taxon>Siluriformes</taxon>
        <taxon>Clariidae</taxon>
        <taxon>Clarias</taxon>
    </lineage>
</organism>
<reference evidence="2" key="1">
    <citation type="submission" date="2020-07" db="EMBL/GenBank/DDBJ databases">
        <title>Clarias magur genome sequencing, assembly and annotation.</title>
        <authorList>
            <person name="Kushwaha B."/>
            <person name="Kumar R."/>
            <person name="Das P."/>
            <person name="Joshi C.G."/>
            <person name="Kumar D."/>
            <person name="Nagpure N.S."/>
            <person name="Pandey M."/>
            <person name="Agarwal S."/>
            <person name="Srivastava S."/>
            <person name="Singh M."/>
            <person name="Sahoo L."/>
            <person name="Jayasankar P."/>
            <person name="Meher P.K."/>
            <person name="Koringa P.G."/>
            <person name="Iquebal M.A."/>
            <person name="Das S.P."/>
            <person name="Bit A."/>
            <person name="Patnaik S."/>
            <person name="Patel N."/>
            <person name="Shah T.M."/>
            <person name="Hinsu A."/>
            <person name="Jena J.K."/>
        </authorList>
    </citation>
    <scope>NUCLEOTIDE SEQUENCE</scope>
    <source>
        <strain evidence="2">CIFAMagur01</strain>
        <tissue evidence="2">Testis</tissue>
    </source>
</reference>
<dbReference type="AlphaFoldDB" id="A0A8J4UTT7"/>
<protein>
    <submittedName>
        <fullName evidence="2">Uncharacterized protein</fullName>
    </submittedName>
</protein>
<comment type="caution">
    <text evidence="2">The sequence shown here is derived from an EMBL/GenBank/DDBJ whole genome shotgun (WGS) entry which is preliminary data.</text>
</comment>
<dbReference type="Proteomes" id="UP000727407">
    <property type="component" value="Unassembled WGS sequence"/>
</dbReference>
<evidence type="ECO:0000256" key="1">
    <source>
        <dbReference type="SAM" id="MobiDB-lite"/>
    </source>
</evidence>
<evidence type="ECO:0000313" key="3">
    <source>
        <dbReference type="Proteomes" id="UP000727407"/>
    </source>
</evidence>
<feature type="non-terminal residue" evidence="2">
    <location>
        <position position="1"/>
    </location>
</feature>
<proteinExistence type="predicted"/>
<name>A0A8J4UTT7_CLAMG</name>
<feature type="compositionally biased region" description="Pro residues" evidence="1">
    <location>
        <begin position="39"/>
        <end position="49"/>
    </location>
</feature>
<evidence type="ECO:0000313" key="2">
    <source>
        <dbReference type="EMBL" id="KAF5907392.1"/>
    </source>
</evidence>
<accession>A0A8J4UTT7</accession>
<keyword evidence="3" id="KW-1185">Reference proteome</keyword>
<feature type="region of interest" description="Disordered" evidence="1">
    <location>
        <begin position="30"/>
        <end position="49"/>
    </location>
</feature>
<gene>
    <name evidence="2" type="ORF">DAT39_002832</name>
</gene>